<dbReference type="EMBL" id="FO082056">
    <property type="protein sequence ID" value="CCE78995.1"/>
    <property type="molecule type" value="Genomic_DNA"/>
</dbReference>
<evidence type="ECO:0000256" key="3">
    <source>
        <dbReference type="SAM" id="MobiDB-lite"/>
    </source>
</evidence>
<dbReference type="PANTHER" id="PTHR10241">
    <property type="entry name" value="LETHAL 2 GIANT LARVAE PROTEIN"/>
    <property type="match status" value="1"/>
</dbReference>
<evidence type="ECO:0000256" key="1">
    <source>
        <dbReference type="ARBA" id="ARBA00008070"/>
    </source>
</evidence>
<dbReference type="Gene3D" id="2.130.10.10">
    <property type="entry name" value="YVTN repeat-like/Quinoprotein amine dehydrogenase"/>
    <property type="match status" value="1"/>
</dbReference>
<dbReference type="Proteomes" id="UP000005222">
    <property type="component" value="Chromosome D"/>
</dbReference>
<dbReference type="OMA" id="QIYVFGQ"/>
<dbReference type="EMBL" id="FO082057">
    <property type="protein sequence ID" value="CCE78409.1"/>
    <property type="molecule type" value="Genomic_DNA"/>
</dbReference>
<dbReference type="Pfam" id="PF08596">
    <property type="entry name" value="Lgl_C"/>
    <property type="match status" value="1"/>
</dbReference>
<name>G8YQR0_PICSO</name>
<dbReference type="GO" id="GO:0006893">
    <property type="term" value="P:Golgi to plasma membrane transport"/>
    <property type="evidence" value="ECO:0007669"/>
    <property type="project" value="TreeGrafter"/>
</dbReference>
<dbReference type="GO" id="GO:0006887">
    <property type="term" value="P:exocytosis"/>
    <property type="evidence" value="ECO:0007669"/>
    <property type="project" value="UniProtKB-KW"/>
</dbReference>
<feature type="region of interest" description="Disordered" evidence="3">
    <location>
        <begin position="956"/>
        <end position="1015"/>
    </location>
</feature>
<dbReference type="SUPFAM" id="SSF50978">
    <property type="entry name" value="WD40 repeat-like"/>
    <property type="match status" value="2"/>
</dbReference>
<dbReference type="HOGENOM" id="CLU_006030_0_0_1"/>
<dbReference type="InterPro" id="IPR015943">
    <property type="entry name" value="WD40/YVTN_repeat-like_dom_sf"/>
</dbReference>
<dbReference type="GO" id="GO:0045159">
    <property type="term" value="F:myosin II binding"/>
    <property type="evidence" value="ECO:0007669"/>
    <property type="project" value="TreeGrafter"/>
</dbReference>
<dbReference type="SMART" id="SM00320">
    <property type="entry name" value="WD40"/>
    <property type="match status" value="4"/>
</dbReference>
<reference evidence="6" key="1">
    <citation type="submission" date="2011-10" db="EMBL/GenBank/DDBJ databases">
        <authorList>
            <person name="Genoscope - CEA"/>
        </authorList>
    </citation>
    <scope>NUCLEOTIDE SEQUENCE</scope>
</reference>
<dbReference type="InterPro" id="IPR036322">
    <property type="entry name" value="WD40_repeat_dom_sf"/>
</dbReference>
<dbReference type="InterPro" id="IPR013905">
    <property type="entry name" value="Lgl_C_dom"/>
</dbReference>
<dbReference type="GO" id="GO:0019905">
    <property type="term" value="F:syntaxin binding"/>
    <property type="evidence" value="ECO:0007669"/>
    <property type="project" value="TreeGrafter"/>
</dbReference>
<sequence length="1074" mass="117221">MFSKLKSRKAPVSLSSVSNAIKSSKVNGLSPDHLNAKDIGLEVERVTGLPKNSVLAIAYDPVQSLFAVATKEDEVKVYGQQTVEVTFEFKAASHIQEIRFVKGVYLVCILKTGGITVLSLHSKTILGTYSPPGTLTAVESDPSLDYLILGLANGSIVFYDVDRLTLAPLRVDNLQKKILPKHKLSPILNIEWHPRDIGSILVTYTHCAVLYSLTLGEIKNAFVYQLTRDCRGFEYSLKHCTGGKRKIFGSHKEVNPPLSEAHFHPNGLHVVTVHEDNTLAFWDAIDGTLLEARTLFATNLHLQGPPLEVPGNAHPIRQVRWVCAQDPEITQLVVCGGDQNDTNVVYTLDLGITLKYSITSHAKQGEFYSNGRVARRETVNLNENDTDEQEFLAKALPISFEGSPYFAGNHNPNLLLLLSNLGSLYVIPYSVVGGNQGDVSNIIFPFSVASIEPPITYSEVESVKRVLWFNITTARSASNMSTGHRFLVNGGAVASHLKSVRPIGKNEDYRNVMVTGHEHGMIRLRDVTRGEVQDLDSCIQIDLHDIVYDYGNSANISVTNVSVGYDSREMIASLACGDVVILKYGKNSPNPLADPPGDYHDCPVQHSNGNAKLYYIKSRISRVSATTGSFLPVSLLKLDASEQISCIKMSNVGFAAIAYASGRLVVCDISRGPAVIYNTDSIKEHLPSLDSTNNCHITTMEFAIMEIGEEGFSSILLLCGTNCGGNLVTFRIIPRQQGGFEVVFANKTMHLNYKVLSKDGSEDTKIDQIIPINSKDGSSAVATMDMFQKLGQGVLIPGMVVIASNRDIRVLSLPKNKLAHKVVEDACLKCGVVRVNNEGVVLATLVRSGFIKLSSLPSLGDIADLKLSKDLYKKIKPNLESEISRLSDVLSNGEIFIRLSPTESLHVVTHQGSSKSKSKESSTDLLFNENAIIPPRPVAGTLQWAKGQATLISTEDLSRLVSGPNRRPAKHPESQLAHNISPEANPNQSYGFNNYQDAASSSQKDYKEPVRRAGTGGSYGINSKGFMRSIQTGIESIEEGVNNYANDMSETMGETVSSSKQSLYTSALKSKFGF</sequence>
<dbReference type="eggNOG" id="KOG1983">
    <property type="taxonomic scope" value="Eukaryota"/>
</dbReference>
<dbReference type="STRING" id="559304.G8YQR0"/>
<feature type="domain" description="Lethal giant larvae (Lgl)-like C-terminal" evidence="4">
    <location>
        <begin position="555"/>
        <end position="970"/>
    </location>
</feature>
<proteinExistence type="inferred from homology"/>
<evidence type="ECO:0000256" key="2">
    <source>
        <dbReference type="ARBA" id="ARBA00022483"/>
    </source>
</evidence>
<evidence type="ECO:0000259" key="4">
    <source>
        <dbReference type="Pfam" id="PF08596"/>
    </source>
</evidence>
<dbReference type="AlphaFoldDB" id="G8YQR0"/>
<organism evidence="6 7">
    <name type="scientific">Pichia sorbitophila (strain ATCC MYA-4447 / BCRC 22081 / CBS 7064 / NBRC 10061 / NRRL Y-12695)</name>
    <name type="common">Hybrid yeast</name>
    <dbReference type="NCBI Taxonomy" id="559304"/>
    <lineage>
        <taxon>Eukaryota</taxon>
        <taxon>Fungi</taxon>
        <taxon>Dikarya</taxon>
        <taxon>Ascomycota</taxon>
        <taxon>Saccharomycotina</taxon>
        <taxon>Pichiomycetes</taxon>
        <taxon>Debaryomycetaceae</taxon>
        <taxon>Millerozyma</taxon>
    </lineage>
</organism>
<dbReference type="GO" id="GO:0005096">
    <property type="term" value="F:GTPase activator activity"/>
    <property type="evidence" value="ECO:0007669"/>
    <property type="project" value="TreeGrafter"/>
</dbReference>
<keyword evidence="7" id="KW-1185">Reference proteome</keyword>
<dbReference type="PANTHER" id="PTHR10241:SF25">
    <property type="entry name" value="TOMOSYN, ISOFORM C"/>
    <property type="match status" value="1"/>
</dbReference>
<dbReference type="GO" id="GO:0005886">
    <property type="term" value="C:plasma membrane"/>
    <property type="evidence" value="ECO:0007669"/>
    <property type="project" value="TreeGrafter"/>
</dbReference>
<dbReference type="InParanoid" id="G8YQR0"/>
<protein>
    <submittedName>
        <fullName evidence="6">Piso0_001032 protein</fullName>
    </submittedName>
</protein>
<evidence type="ECO:0000313" key="6">
    <source>
        <dbReference type="EMBL" id="CCE78995.1"/>
    </source>
</evidence>
<dbReference type="FunCoup" id="G8YQR0">
    <property type="interactions" value="256"/>
</dbReference>
<evidence type="ECO:0000313" key="5">
    <source>
        <dbReference type="EMBL" id="CCE78409.1"/>
    </source>
</evidence>
<comment type="similarity">
    <text evidence="1">Belongs to the WD repeat L(2)GL family.</text>
</comment>
<evidence type="ECO:0000313" key="7">
    <source>
        <dbReference type="Proteomes" id="UP000005222"/>
    </source>
</evidence>
<feature type="compositionally biased region" description="Polar residues" evidence="3">
    <location>
        <begin position="976"/>
        <end position="1003"/>
    </location>
</feature>
<dbReference type="Proteomes" id="UP000005222">
    <property type="component" value="Chromosome C"/>
</dbReference>
<dbReference type="GO" id="GO:0005737">
    <property type="term" value="C:cytoplasm"/>
    <property type="evidence" value="ECO:0007669"/>
    <property type="project" value="TreeGrafter"/>
</dbReference>
<reference evidence="7" key="2">
    <citation type="journal article" date="2012" name="G3 (Bethesda)">
        <title>Pichia sorbitophila, an interspecies yeast hybrid reveals early steps of genome resolution following polyploidization.</title>
        <authorList>
            <person name="Leh Louis V."/>
            <person name="Despons L."/>
            <person name="Friedrich A."/>
            <person name="Martin T."/>
            <person name="Durrens P."/>
            <person name="Casaregola S."/>
            <person name="Neuveglise C."/>
            <person name="Fairhead C."/>
            <person name="Marck C."/>
            <person name="Cruz J.A."/>
            <person name="Straub M.L."/>
            <person name="Kugler V."/>
            <person name="Sacerdot C."/>
            <person name="Uzunov Z."/>
            <person name="Thierry A."/>
            <person name="Weiss S."/>
            <person name="Bleykasten C."/>
            <person name="De Montigny J."/>
            <person name="Jacques N."/>
            <person name="Jung P."/>
            <person name="Lemaire M."/>
            <person name="Mallet S."/>
            <person name="Morel G."/>
            <person name="Richard G.F."/>
            <person name="Sarkar A."/>
            <person name="Savel G."/>
            <person name="Schacherer J."/>
            <person name="Seret M.L."/>
            <person name="Talla E."/>
            <person name="Samson G."/>
            <person name="Jubin C."/>
            <person name="Poulain J."/>
            <person name="Vacherie B."/>
            <person name="Barbe V."/>
            <person name="Pelletier E."/>
            <person name="Sherman D.J."/>
            <person name="Westhof E."/>
            <person name="Weissenbach J."/>
            <person name="Baret P.V."/>
            <person name="Wincker P."/>
            <person name="Gaillardin C."/>
            <person name="Dujon B."/>
            <person name="Souciet J.L."/>
        </authorList>
    </citation>
    <scope>NUCLEOTIDE SEQUENCE [LARGE SCALE GENOMIC DNA]</scope>
    <source>
        <strain evidence="7">ATCC MYA-4447 / BCRC 22081 / CBS 7064 / NBRC 10061 / NRRL Y-12695</strain>
    </source>
</reference>
<keyword evidence="2" id="KW-0268">Exocytosis</keyword>
<dbReference type="OrthoDB" id="19944at2759"/>
<accession>G8YQR0</accession>
<dbReference type="InterPro" id="IPR001680">
    <property type="entry name" value="WD40_rpt"/>
</dbReference>
<gene>
    <name evidence="6" type="primary">Piso0_001032</name>
    <name evidence="5" type="ORF">GNLVRS01_PISO0C09396g</name>
    <name evidence="6" type="ORF">GNLVRS01_PISO0D09463g</name>
</gene>